<dbReference type="EMBL" id="SJOL01009659">
    <property type="protein sequence ID" value="TGZ56443.1"/>
    <property type="molecule type" value="Genomic_DNA"/>
</dbReference>
<comment type="caution">
    <text evidence="2">The sequence shown here is derived from an EMBL/GenBank/DDBJ whole genome shotgun (WGS) entry which is preliminary data.</text>
</comment>
<proteinExistence type="predicted"/>
<evidence type="ECO:0000256" key="1">
    <source>
        <dbReference type="SAM" id="MobiDB-lite"/>
    </source>
</evidence>
<feature type="region of interest" description="Disordered" evidence="1">
    <location>
        <begin position="246"/>
        <end position="278"/>
    </location>
</feature>
<feature type="region of interest" description="Disordered" evidence="1">
    <location>
        <begin position="57"/>
        <end position="159"/>
    </location>
</feature>
<dbReference type="OrthoDB" id="6077228at2759"/>
<feature type="compositionally biased region" description="Acidic residues" evidence="1">
    <location>
        <begin position="130"/>
        <end position="149"/>
    </location>
</feature>
<keyword evidence="3" id="KW-1185">Reference proteome</keyword>
<accession>A0A4S2L196</accession>
<sequence>MMNLFERFNNRFGRNTAPARPERESEPSDQRPPADQVAASSSAQVYETVYEFNCPEEWVRPGTQPSKHLSTTLSSGSVSTRPREMAQDASGISRVSSTNTLHRTKANATTLTSQSRRAKTPLGSFYNVSSDEDDGSDDDAGEEAADESEPTPAAFERRSLRMRRSLNKAKAALPADFADRIGVAPEMTDSMFREQSCSRAPRVSTGRAEGIAGDGSIRNQASSSDDDDLTDPITINAVSGKSKSLNLQVDGTAGGHQQSSLEPDDINSSSTVGSRGSISSPIPFGVQWSTEPFRPLEELMPQFRDKPPGCTYLLKTISQRSGCRCALCGHDSLLLFPVLNASLASGYWGSWSVAGKGHGRISHLERGPSYQTTNIEIHTRLVLFRQCRGWYEVLNESQQPIPHLTTVEQMRRAKPSTFLVRRDLRCLAAPATLLIPPLKETRPTGDGPPSSSFPPSLLALASSPETLVASMPESIPAGTLMHYITYLPHCSLKRGRKMKELGLILATRRAPGSPVRRSKLFDDTQESVPTRAYYIGLEDSTPAVFPVRFSLSPVAGPENISGVHSLASIFRKFRLPLAVRPVCVSDQLTDLSATDRILDGQGLQQSNMNTSSTHCGLTALQGISFGDQGFLRLEFVYRSDVLIISPVSSPDRLFLITPSMLPDHLFQLGTSNDPAYLRLLENHRIQATNFLAVAHPKDSLNYLVRHMQDVTREPRDSYTSRELHRAKRGVVSTSVIPELQMTQEEIYRAYDELDDIYFYIRHGYYPSKNRRPENIKSETTQSSNKSSGEYIGPLTQMADTTEVSFKKTAPDNNITQPRVGMPTAEELLAASLSSPVRGQNHHSKWTNGRTGTLNMGSTYHIQPKEYGI</sequence>
<gene>
    <name evidence="2" type="ORF">CRM22_010162</name>
</gene>
<feature type="region of interest" description="Disordered" evidence="1">
    <location>
        <begin position="769"/>
        <end position="792"/>
    </location>
</feature>
<feature type="compositionally biased region" description="Low complexity" evidence="1">
    <location>
        <begin position="268"/>
        <end position="278"/>
    </location>
</feature>
<feature type="compositionally biased region" description="Polar residues" evidence="1">
    <location>
        <begin position="777"/>
        <end position="787"/>
    </location>
</feature>
<reference evidence="2 3" key="1">
    <citation type="journal article" date="2019" name="BMC Genomics">
        <title>New insights from Opisthorchis felineus genome: update on genomics of the epidemiologically important liver flukes.</title>
        <authorList>
            <person name="Ershov N.I."/>
            <person name="Mordvinov V.A."/>
            <person name="Prokhortchouk E.B."/>
            <person name="Pakharukova M.Y."/>
            <person name="Gunbin K.V."/>
            <person name="Ustyantsev K."/>
            <person name="Genaev M.A."/>
            <person name="Blinov A.G."/>
            <person name="Mazur A."/>
            <person name="Boulygina E."/>
            <person name="Tsygankova S."/>
            <person name="Khrameeva E."/>
            <person name="Chekanov N."/>
            <person name="Fan G."/>
            <person name="Xiao A."/>
            <person name="Zhang H."/>
            <person name="Xu X."/>
            <person name="Yang H."/>
            <person name="Solovyev V."/>
            <person name="Lee S.M."/>
            <person name="Liu X."/>
            <person name="Afonnikov D.A."/>
            <person name="Skryabin K.G."/>
        </authorList>
    </citation>
    <scope>NUCLEOTIDE SEQUENCE [LARGE SCALE GENOMIC DNA]</scope>
    <source>
        <strain evidence="2">AK-0245</strain>
        <tissue evidence="2">Whole organism</tissue>
    </source>
</reference>
<evidence type="ECO:0000313" key="3">
    <source>
        <dbReference type="Proteomes" id="UP000308267"/>
    </source>
</evidence>
<evidence type="ECO:0008006" key="4">
    <source>
        <dbReference type="Google" id="ProtNLM"/>
    </source>
</evidence>
<protein>
    <recommendedName>
        <fullName evidence="4">CABIT domain-containing protein</fullName>
    </recommendedName>
</protein>
<dbReference type="EMBL" id="SJOL01009659">
    <property type="protein sequence ID" value="TGZ56445.1"/>
    <property type="molecule type" value="Genomic_DNA"/>
</dbReference>
<dbReference type="Proteomes" id="UP000308267">
    <property type="component" value="Unassembled WGS sequence"/>
</dbReference>
<feature type="region of interest" description="Disordered" evidence="1">
    <location>
        <begin position="1"/>
        <end position="44"/>
    </location>
</feature>
<feature type="compositionally biased region" description="Polar residues" evidence="1">
    <location>
        <begin position="93"/>
        <end position="115"/>
    </location>
</feature>
<organism evidence="2 3">
    <name type="scientific">Opisthorchis felineus</name>
    <dbReference type="NCBI Taxonomy" id="147828"/>
    <lineage>
        <taxon>Eukaryota</taxon>
        <taxon>Metazoa</taxon>
        <taxon>Spiralia</taxon>
        <taxon>Lophotrochozoa</taxon>
        <taxon>Platyhelminthes</taxon>
        <taxon>Trematoda</taxon>
        <taxon>Digenea</taxon>
        <taxon>Opisthorchiida</taxon>
        <taxon>Opisthorchiata</taxon>
        <taxon>Opisthorchiidae</taxon>
        <taxon>Opisthorchis</taxon>
    </lineage>
</organism>
<feature type="compositionally biased region" description="Basic and acidic residues" evidence="1">
    <location>
        <begin position="20"/>
        <end position="29"/>
    </location>
</feature>
<dbReference type="EMBL" id="SJOL01009659">
    <property type="protein sequence ID" value="TGZ56444.1"/>
    <property type="molecule type" value="Genomic_DNA"/>
</dbReference>
<name>A0A4S2L196_OPIFE</name>
<feature type="compositionally biased region" description="Polar residues" evidence="1">
    <location>
        <begin position="246"/>
        <end position="261"/>
    </location>
</feature>
<evidence type="ECO:0000313" key="2">
    <source>
        <dbReference type="EMBL" id="TGZ56443.1"/>
    </source>
</evidence>
<dbReference type="AlphaFoldDB" id="A0A4S2L196"/>
<feature type="compositionally biased region" description="Low complexity" evidence="1">
    <location>
        <begin position="69"/>
        <end position="80"/>
    </location>
</feature>
<feature type="region of interest" description="Disordered" evidence="1">
    <location>
        <begin position="192"/>
        <end position="232"/>
    </location>
</feature>